<dbReference type="SUPFAM" id="SSF55486">
    <property type="entry name" value="Metalloproteases ('zincins'), catalytic domain"/>
    <property type="match status" value="1"/>
</dbReference>
<reference evidence="5 6" key="1">
    <citation type="submission" date="2019-10" db="EMBL/GenBank/DDBJ databases">
        <title>Assembly and Annotation for the nematode Trichostrongylus colubriformis.</title>
        <authorList>
            <person name="Martin J."/>
        </authorList>
    </citation>
    <scope>NUCLEOTIDE SEQUENCE [LARGE SCALE GENOMIC DNA]</scope>
    <source>
        <strain evidence="5">G859</strain>
        <tissue evidence="5">Whole worm</tissue>
    </source>
</reference>
<keyword evidence="3" id="KW-0472">Membrane</keyword>
<evidence type="ECO:0000256" key="3">
    <source>
        <dbReference type="SAM" id="Phobius"/>
    </source>
</evidence>
<dbReference type="AlphaFoldDB" id="A0AAN8FML8"/>
<dbReference type="Pfam" id="PF05649">
    <property type="entry name" value="Peptidase_M13_N"/>
    <property type="match status" value="1"/>
</dbReference>
<dbReference type="Proteomes" id="UP001331761">
    <property type="component" value="Unassembled WGS sequence"/>
</dbReference>
<keyword evidence="6" id="KW-1185">Reference proteome</keyword>
<dbReference type="GO" id="GO:0004222">
    <property type="term" value="F:metalloendopeptidase activity"/>
    <property type="evidence" value="ECO:0007669"/>
    <property type="project" value="InterPro"/>
</dbReference>
<dbReference type="Gene3D" id="1.10.1380.10">
    <property type="entry name" value="Neutral endopeptidase , domain2"/>
    <property type="match status" value="1"/>
</dbReference>
<evidence type="ECO:0000313" key="6">
    <source>
        <dbReference type="Proteomes" id="UP001331761"/>
    </source>
</evidence>
<feature type="transmembrane region" description="Helical" evidence="3">
    <location>
        <begin position="549"/>
        <end position="571"/>
    </location>
</feature>
<organism evidence="5 6">
    <name type="scientific">Trichostrongylus colubriformis</name>
    <name type="common">Black scour worm</name>
    <dbReference type="NCBI Taxonomy" id="6319"/>
    <lineage>
        <taxon>Eukaryota</taxon>
        <taxon>Metazoa</taxon>
        <taxon>Ecdysozoa</taxon>
        <taxon>Nematoda</taxon>
        <taxon>Chromadorea</taxon>
        <taxon>Rhabditida</taxon>
        <taxon>Rhabditina</taxon>
        <taxon>Rhabditomorpha</taxon>
        <taxon>Strongyloidea</taxon>
        <taxon>Trichostrongylidae</taxon>
        <taxon>Trichostrongylus</taxon>
    </lineage>
</organism>
<evidence type="ECO:0000313" key="5">
    <source>
        <dbReference type="EMBL" id="KAK5979100.1"/>
    </source>
</evidence>
<name>A0AAN8FML8_TRICO</name>
<feature type="compositionally biased region" description="Basic and acidic residues" evidence="2">
    <location>
        <begin position="466"/>
        <end position="478"/>
    </location>
</feature>
<dbReference type="InterPro" id="IPR008753">
    <property type="entry name" value="Peptidase_M13_N"/>
</dbReference>
<dbReference type="Gene3D" id="3.40.390.10">
    <property type="entry name" value="Collagenase (Catalytic Domain)"/>
    <property type="match status" value="1"/>
</dbReference>
<dbReference type="InterPro" id="IPR011009">
    <property type="entry name" value="Kinase-like_dom_sf"/>
</dbReference>
<evidence type="ECO:0000259" key="4">
    <source>
        <dbReference type="Pfam" id="PF05649"/>
    </source>
</evidence>
<protein>
    <recommendedName>
        <fullName evidence="4">Peptidase M13 N-terminal domain-containing protein</fullName>
    </recommendedName>
</protein>
<dbReference type="InterPro" id="IPR000718">
    <property type="entry name" value="Peptidase_M13"/>
</dbReference>
<feature type="compositionally biased region" description="Polar residues" evidence="2">
    <location>
        <begin position="479"/>
        <end position="492"/>
    </location>
</feature>
<keyword evidence="3" id="KW-1133">Transmembrane helix</keyword>
<keyword evidence="3" id="KW-0812">Transmembrane</keyword>
<dbReference type="GO" id="GO:0005886">
    <property type="term" value="C:plasma membrane"/>
    <property type="evidence" value="ECO:0007669"/>
    <property type="project" value="TreeGrafter"/>
</dbReference>
<dbReference type="InterPro" id="IPR024079">
    <property type="entry name" value="MetalloPept_cat_dom_sf"/>
</dbReference>
<proteinExistence type="inferred from homology"/>
<feature type="domain" description="Peptidase M13 N-terminal" evidence="4">
    <location>
        <begin position="608"/>
        <end position="917"/>
    </location>
</feature>
<feature type="compositionally biased region" description="Polar residues" evidence="2">
    <location>
        <begin position="452"/>
        <end position="461"/>
    </location>
</feature>
<evidence type="ECO:0000256" key="1">
    <source>
        <dbReference type="ARBA" id="ARBA00007357"/>
    </source>
</evidence>
<sequence length="1214" mass="138395">MSAAVAEKSPKTTEIDKKEVEALTNVLFLRKSTEKESSLQKARKKSTKAQSTTNYCEAHMVGTIEDTSVSAKLEWRIMGMRMKRPDGVSTDYDVYRMPFVRQIDNQSINERMPMDRREGILRLCRYDTEADIKIFKHEYNMFKMLAKWYPSSIDRIHYPSILGQGALSELRFLNLTDNSARRHDTAEKPSVPRPYFILESFEPSLETLFKSNRNKSLSVNVSVFVTIGCMKALRLLHMKGFAHRNVQPAYFSIRFPCGGLLVRKESELCDLVAITELWCCRKFRANIPRSRASLCYLGNWKYGSVETLNGKEPTAIDDLISCIYIMTEFVLGQIPWHKEQTKQAIINMKHAVEGRARIEDQKGTTLLNHYSKIFEWLRQQPLLQTINYEALYEEILKMPDTGQTNPAEQSLFGFSNPLLDAYDHGFTEKKAKDKKSRVREKDGSPRKRIPAGSTSAHSCPTKNHKKLDEKRSRRKNLDKMQSTSKHTSSQTDEVIVAEIMEALEEARNGNGIHHAIPCNASPSIPIEPVPDVPATSEKPTHRTCSRCNVWLAASCILFFLLSIGLLVAWAITSHGFSNLESPSKVCSTKECIDTAFRMSSSIDHTVNPCENFYRYSCGKFHHQDIEKQLNFLEIQTDATRRKLYSLLSSTDLNDTSRTARLSRALFSSCMDLQQRKKTGYSPLIELLKNLPCGPILEGCSFSPVSYSWERHSGMLDWYADQFNFVVFGTGVHPDDRSQLILQFRPPDLSEIIGPIRADLISIANPGPTELEPLLQVQIRQNLTNDPVLMLIAPNDVQRQKMLEDVAQLMLDVDKLTRSSEPNITDMTLDDFKSAVPQISWRDLLGAELSPMLRLTDSTMVSVMNLVYFKQLALLISRYSLQAMANYLVVVTVKHLEKFAFDEQRQPSWLQCVENLETFEPAQKLYITSNRLYRKDKLLSFLQDVKKDFLTAHLSYAPRQVNEFNRVAFLVGYPQRLTNEDLVWKPFASVVTDFNDYFGTITRLMRRQSIYQLSQIGTYLDPDDTTVYDVLRPTIEYNGHVAIMVLPLAFLQAPIAVPGSGIPMDVVYGSLAVAVNHFLAKIYWQKVDRTAQIQCFDSTYRGFLASNFKNSPRIQDDLSHTIELADALKTTTIGFLRWQKEHSTQKQQTLPGFDEFDGSQYMLLTFGTLFCDKDGAQSGSSYEAMMNTVSSNTPLYSMHFQCSNNSAIYTRQLCL</sequence>
<gene>
    <name evidence="5" type="ORF">GCK32_002965</name>
</gene>
<evidence type="ECO:0000256" key="2">
    <source>
        <dbReference type="SAM" id="MobiDB-lite"/>
    </source>
</evidence>
<dbReference type="SUPFAM" id="SSF56112">
    <property type="entry name" value="Protein kinase-like (PK-like)"/>
    <property type="match status" value="1"/>
</dbReference>
<dbReference type="InterPro" id="IPR042089">
    <property type="entry name" value="Peptidase_M13_dom_2"/>
</dbReference>
<dbReference type="EMBL" id="WIXE01008677">
    <property type="protein sequence ID" value="KAK5979100.1"/>
    <property type="molecule type" value="Genomic_DNA"/>
</dbReference>
<dbReference type="Gene3D" id="1.10.510.10">
    <property type="entry name" value="Transferase(Phosphotransferase) domain 1"/>
    <property type="match status" value="1"/>
</dbReference>
<comment type="caution">
    <text evidence="5">The sequence shown here is derived from an EMBL/GenBank/DDBJ whole genome shotgun (WGS) entry which is preliminary data.</text>
</comment>
<dbReference type="GO" id="GO:0016485">
    <property type="term" value="P:protein processing"/>
    <property type="evidence" value="ECO:0007669"/>
    <property type="project" value="TreeGrafter"/>
</dbReference>
<comment type="similarity">
    <text evidence="1">Belongs to the peptidase M13 family.</text>
</comment>
<accession>A0AAN8FML8</accession>
<feature type="region of interest" description="Disordered" evidence="2">
    <location>
        <begin position="427"/>
        <end position="493"/>
    </location>
</feature>
<dbReference type="PROSITE" id="PS51885">
    <property type="entry name" value="NEPRILYSIN"/>
    <property type="match status" value="1"/>
</dbReference>
<dbReference type="PANTHER" id="PTHR11733:SF206">
    <property type="entry name" value="PEPTIDASE M13 N-TERMINAL DOMAIN-CONTAINING PROTEIN"/>
    <property type="match status" value="1"/>
</dbReference>
<dbReference type="PANTHER" id="PTHR11733">
    <property type="entry name" value="ZINC METALLOPROTEASE FAMILY M13 NEPRILYSIN-RELATED"/>
    <property type="match status" value="1"/>
</dbReference>